<protein>
    <submittedName>
        <fullName evidence="2">Uncharacterized protein</fullName>
    </submittedName>
</protein>
<proteinExistence type="predicted"/>
<accession>A0A6C0JKS4</accession>
<reference evidence="2" key="1">
    <citation type="journal article" date="2020" name="Nature">
        <title>Giant virus diversity and host interactions through global metagenomics.</title>
        <authorList>
            <person name="Schulz F."/>
            <person name="Roux S."/>
            <person name="Paez-Espino D."/>
            <person name="Jungbluth S."/>
            <person name="Walsh D.A."/>
            <person name="Denef V.J."/>
            <person name="McMahon K.D."/>
            <person name="Konstantinidis K.T."/>
            <person name="Eloe-Fadrosh E.A."/>
            <person name="Kyrpides N.C."/>
            <person name="Woyke T."/>
        </authorList>
    </citation>
    <scope>NUCLEOTIDE SEQUENCE</scope>
    <source>
        <strain evidence="2">GVMAG-M-3300027736-24</strain>
    </source>
</reference>
<dbReference type="EMBL" id="MN740417">
    <property type="protein sequence ID" value="QHU05641.1"/>
    <property type="molecule type" value="Genomic_DNA"/>
</dbReference>
<organism evidence="2">
    <name type="scientific">viral metagenome</name>
    <dbReference type="NCBI Taxonomy" id="1070528"/>
    <lineage>
        <taxon>unclassified sequences</taxon>
        <taxon>metagenomes</taxon>
        <taxon>organismal metagenomes</taxon>
    </lineage>
</organism>
<sequence length="160" mass="18567">MSAPSLFIGYARSTCDRAQVQTVLAPLVGLMDRIDETTRTDSKGYDYKMFFVHFKTTNPQLELVLARIAKEDFINIVYDSQWDKRKWNDETHSYGAEIKRFWKVTLYVKQEKIKPAIPPPPLATPHIMSAEEVAHFCPRRTTAIKDDDDQSSRRRKRTTA</sequence>
<name>A0A6C0JKS4_9ZZZZ</name>
<evidence type="ECO:0000313" key="2">
    <source>
        <dbReference type="EMBL" id="QHU05641.1"/>
    </source>
</evidence>
<evidence type="ECO:0000256" key="1">
    <source>
        <dbReference type="SAM" id="MobiDB-lite"/>
    </source>
</evidence>
<dbReference type="AlphaFoldDB" id="A0A6C0JKS4"/>
<feature type="region of interest" description="Disordered" evidence="1">
    <location>
        <begin position="139"/>
        <end position="160"/>
    </location>
</feature>